<dbReference type="STRING" id="1817828.A2722_01655"/>
<accession>A0A1F5PEX2</accession>
<keyword evidence="2" id="KW-0378">Hydrolase</keyword>
<organism evidence="4 5">
    <name type="scientific">Candidatus Doudnabacteria bacterium RIFCSPHIGHO2_01_FULL_50_11</name>
    <dbReference type="NCBI Taxonomy" id="1817828"/>
    <lineage>
        <taxon>Bacteria</taxon>
        <taxon>Candidatus Doudnaibacteriota</taxon>
    </lineage>
</organism>
<dbReference type="InterPro" id="IPR000086">
    <property type="entry name" value="NUDIX_hydrolase_dom"/>
</dbReference>
<dbReference type="Gene3D" id="3.90.79.10">
    <property type="entry name" value="Nucleoside Triphosphate Pyrophosphohydrolase"/>
    <property type="match status" value="1"/>
</dbReference>
<evidence type="ECO:0000259" key="3">
    <source>
        <dbReference type="PROSITE" id="PS51462"/>
    </source>
</evidence>
<evidence type="ECO:0000313" key="5">
    <source>
        <dbReference type="Proteomes" id="UP000178377"/>
    </source>
</evidence>
<dbReference type="CDD" id="cd02883">
    <property type="entry name" value="NUDIX_Hydrolase"/>
    <property type="match status" value="1"/>
</dbReference>
<sequence length="137" mass="15655">MTELQVGVKVLLKNQEGKFLLLRRNPKKYPEVGAKWDIVGGRIEPGSALLDNLKREIKEETGLELTQEPELIAAQDILRVPGRHVVRLTYTANIEGEPKLDGDHTEFQWFTLQKIKTLSAQELDVYFRALLEQNLFG</sequence>
<gene>
    <name evidence="4" type="ORF">A2722_01655</name>
</gene>
<feature type="domain" description="Nudix hydrolase" evidence="3">
    <location>
        <begin position="1"/>
        <end position="136"/>
    </location>
</feature>
<dbReference type="InterPro" id="IPR015797">
    <property type="entry name" value="NUDIX_hydrolase-like_dom_sf"/>
</dbReference>
<comment type="cofactor">
    <cofactor evidence="1">
        <name>Mg(2+)</name>
        <dbReference type="ChEBI" id="CHEBI:18420"/>
    </cofactor>
</comment>
<reference evidence="4 5" key="1">
    <citation type="journal article" date="2016" name="Nat. Commun.">
        <title>Thousands of microbial genomes shed light on interconnected biogeochemical processes in an aquifer system.</title>
        <authorList>
            <person name="Anantharaman K."/>
            <person name="Brown C.T."/>
            <person name="Hug L.A."/>
            <person name="Sharon I."/>
            <person name="Castelle C.J."/>
            <person name="Probst A.J."/>
            <person name="Thomas B.C."/>
            <person name="Singh A."/>
            <person name="Wilkins M.J."/>
            <person name="Karaoz U."/>
            <person name="Brodie E.L."/>
            <person name="Williams K.H."/>
            <person name="Hubbard S.S."/>
            <person name="Banfield J.F."/>
        </authorList>
    </citation>
    <scope>NUCLEOTIDE SEQUENCE [LARGE SCALE GENOMIC DNA]</scope>
</reference>
<dbReference type="GO" id="GO:0016787">
    <property type="term" value="F:hydrolase activity"/>
    <property type="evidence" value="ECO:0007669"/>
    <property type="project" value="UniProtKB-KW"/>
</dbReference>
<dbReference type="PROSITE" id="PS51462">
    <property type="entry name" value="NUDIX"/>
    <property type="match status" value="1"/>
</dbReference>
<dbReference type="Proteomes" id="UP000178377">
    <property type="component" value="Unassembled WGS sequence"/>
</dbReference>
<name>A0A1F5PEX2_9BACT</name>
<dbReference type="AlphaFoldDB" id="A0A1F5PEX2"/>
<evidence type="ECO:0000256" key="1">
    <source>
        <dbReference type="ARBA" id="ARBA00001946"/>
    </source>
</evidence>
<dbReference type="EMBL" id="MFEO01000035">
    <property type="protein sequence ID" value="OGE88242.1"/>
    <property type="molecule type" value="Genomic_DNA"/>
</dbReference>
<evidence type="ECO:0000313" key="4">
    <source>
        <dbReference type="EMBL" id="OGE88242.1"/>
    </source>
</evidence>
<dbReference type="PANTHER" id="PTHR43046">
    <property type="entry name" value="GDP-MANNOSE MANNOSYL HYDROLASE"/>
    <property type="match status" value="1"/>
</dbReference>
<evidence type="ECO:0000256" key="2">
    <source>
        <dbReference type="ARBA" id="ARBA00022801"/>
    </source>
</evidence>
<dbReference type="Pfam" id="PF00293">
    <property type="entry name" value="NUDIX"/>
    <property type="match status" value="1"/>
</dbReference>
<dbReference type="PANTHER" id="PTHR43046:SF14">
    <property type="entry name" value="MUTT_NUDIX FAMILY PROTEIN"/>
    <property type="match status" value="1"/>
</dbReference>
<proteinExistence type="predicted"/>
<protein>
    <recommendedName>
        <fullName evidence="3">Nudix hydrolase domain-containing protein</fullName>
    </recommendedName>
</protein>
<comment type="caution">
    <text evidence="4">The sequence shown here is derived from an EMBL/GenBank/DDBJ whole genome shotgun (WGS) entry which is preliminary data.</text>
</comment>
<dbReference type="SUPFAM" id="SSF55811">
    <property type="entry name" value="Nudix"/>
    <property type="match status" value="1"/>
</dbReference>